<dbReference type="eggNOG" id="ENOG50302CH">
    <property type="taxonomic scope" value="Bacteria"/>
</dbReference>
<accession>A0A076IK07</accession>
<protein>
    <submittedName>
        <fullName evidence="3">Uncharacterized protein</fullName>
    </submittedName>
</protein>
<dbReference type="KEGG" id="bdo:EL88_02380"/>
<sequence length="72" mass="8204">MLIRCEMLKKLANAFIEVAKEENLPVNITMGRSYTDSGGSRQVGIILEFDSWNSKIINDKLADTINRIFELK</sequence>
<dbReference type="AlphaFoldDB" id="A0A076IK07"/>
<evidence type="ECO:0000313" key="4">
    <source>
        <dbReference type="Proteomes" id="UP000283678"/>
    </source>
</evidence>
<dbReference type="Proteomes" id="UP000500949">
    <property type="component" value="Chromosome"/>
</dbReference>
<dbReference type="Proteomes" id="UP001055104">
    <property type="component" value="Unassembled WGS sequence"/>
</dbReference>
<dbReference type="EMBL" id="CP046176">
    <property type="protein sequence ID" value="QJR76746.1"/>
    <property type="molecule type" value="Genomic_DNA"/>
</dbReference>
<dbReference type="EMBL" id="QRZL01000042">
    <property type="protein sequence ID" value="RGV68311.1"/>
    <property type="molecule type" value="Genomic_DNA"/>
</dbReference>
<dbReference type="Proteomes" id="UP000283678">
    <property type="component" value="Unassembled WGS sequence"/>
</dbReference>
<evidence type="ECO:0000313" key="2">
    <source>
        <dbReference type="EMBL" id="QJR76746.1"/>
    </source>
</evidence>
<gene>
    <name evidence="1" type="ORF">CE91St7_17910</name>
    <name evidence="3" type="ORF">DWW04_22350</name>
    <name evidence="2" type="ORF">GKD17_10265</name>
</gene>
<dbReference type="EMBL" id="BQOB01000001">
    <property type="protein sequence ID" value="GKH80907.1"/>
    <property type="molecule type" value="Genomic_DNA"/>
</dbReference>
<organism evidence="3 4">
    <name type="scientific">Phocaeicola dorei</name>
    <dbReference type="NCBI Taxonomy" id="357276"/>
    <lineage>
        <taxon>Bacteria</taxon>
        <taxon>Pseudomonadati</taxon>
        <taxon>Bacteroidota</taxon>
        <taxon>Bacteroidia</taxon>
        <taxon>Bacteroidales</taxon>
        <taxon>Bacteroidaceae</taxon>
        <taxon>Phocaeicola</taxon>
    </lineage>
</organism>
<evidence type="ECO:0000313" key="3">
    <source>
        <dbReference type="EMBL" id="RGV68311.1"/>
    </source>
</evidence>
<reference evidence="1" key="3">
    <citation type="submission" date="2022-01" db="EMBL/GenBank/DDBJ databases">
        <title>Novel bile acid biosynthetic pathways are enriched in the microbiome of centenarians.</title>
        <authorList>
            <person name="Sato Y."/>
            <person name="Atarashi K."/>
            <person name="Plichta R.D."/>
            <person name="Arai Y."/>
            <person name="Sasajima S."/>
            <person name="Kearney M.S."/>
            <person name="Suda W."/>
            <person name="Takeshita K."/>
            <person name="Sasaki T."/>
            <person name="Okamoto S."/>
            <person name="Skelly N.A."/>
            <person name="Okamura Y."/>
            <person name="Vlamakis H."/>
            <person name="Li Y."/>
            <person name="Tanoue T."/>
            <person name="Takei H."/>
            <person name="Nittono H."/>
            <person name="Narushima S."/>
            <person name="Irie J."/>
            <person name="Itoh H."/>
            <person name="Moriya K."/>
            <person name="Sugiura Y."/>
            <person name="Suematsu M."/>
            <person name="Moritoki N."/>
            <person name="Shibata S."/>
            <person name="Littman R.D."/>
            <person name="Fischbach A.M."/>
            <person name="Uwamino Y."/>
            <person name="Inoue T."/>
            <person name="Honda A."/>
            <person name="Hattori M."/>
            <person name="Murai T."/>
            <person name="Xavier J.R."/>
            <person name="Hirose N."/>
            <person name="Honda K."/>
        </authorList>
    </citation>
    <scope>NUCLEOTIDE SEQUENCE</scope>
    <source>
        <strain evidence="1">CE91-St7</strain>
    </source>
</reference>
<dbReference type="RefSeq" id="WP_005811483.1">
    <property type="nucleotide sequence ID" value="NZ_BAABZF010000001.1"/>
</dbReference>
<name>A0A076IK07_9BACT</name>
<evidence type="ECO:0000313" key="5">
    <source>
        <dbReference type="Proteomes" id="UP000500949"/>
    </source>
</evidence>
<evidence type="ECO:0000313" key="1">
    <source>
        <dbReference type="EMBL" id="GKH80907.1"/>
    </source>
</evidence>
<reference evidence="3 4" key="1">
    <citation type="submission" date="2018-08" db="EMBL/GenBank/DDBJ databases">
        <title>A genome reference for cultivated species of the human gut microbiota.</title>
        <authorList>
            <person name="Zou Y."/>
            <person name="Xue W."/>
            <person name="Luo G."/>
        </authorList>
    </citation>
    <scope>NUCLEOTIDE SEQUENCE [LARGE SCALE GENOMIC DNA]</scope>
    <source>
        <strain evidence="3 4">AF14-1AC</strain>
    </source>
</reference>
<dbReference type="GeneID" id="93447057"/>
<proteinExistence type="predicted"/>
<reference evidence="2 5" key="2">
    <citation type="submission" date="2019-11" db="EMBL/GenBank/DDBJ databases">
        <title>Complete genome sequence of Bacteroides dorei DSM 17855.</title>
        <authorList>
            <person name="Russell J.T."/>
        </authorList>
    </citation>
    <scope>NUCLEOTIDE SEQUENCE [LARGE SCALE GENOMIC DNA]</scope>
    <source>
        <strain evidence="2 5">DSM 17855</strain>
    </source>
</reference>